<dbReference type="EMBL" id="AAAKQF010000008">
    <property type="protein sequence ID" value="EAC9040882.1"/>
    <property type="molecule type" value="Genomic_DNA"/>
</dbReference>
<evidence type="ECO:0000313" key="9">
    <source>
        <dbReference type="EMBL" id="EAG2996222.1"/>
    </source>
</evidence>
<evidence type="ECO:0000313" key="12">
    <source>
        <dbReference type="EMBL" id="EAH2283602.1"/>
    </source>
</evidence>
<evidence type="ECO:0000313" key="18">
    <source>
        <dbReference type="EMBL" id="EDN9630585.1"/>
    </source>
</evidence>
<dbReference type="Proteomes" id="UP000530452">
    <property type="component" value="Unassembled WGS sequence"/>
</dbReference>
<dbReference type="Proteomes" id="UP000393182">
    <property type="component" value="Unassembled WGS sequence"/>
</dbReference>
<evidence type="ECO:0000313" key="1">
    <source>
        <dbReference type="EMBL" id="EAC6547753.1"/>
    </source>
</evidence>
<dbReference type="EMBL" id="AAAQQZ010000008">
    <property type="protein sequence ID" value="EAE1340027.1"/>
    <property type="molecule type" value="Genomic_DNA"/>
</dbReference>
<dbReference type="RefSeq" id="WP_010821420.1">
    <property type="nucleotide sequence ID" value="NC_021826.1"/>
</dbReference>
<dbReference type="EMBL" id="AABGHY010000048">
    <property type="protein sequence ID" value="EAH3295966.1"/>
    <property type="molecule type" value="Genomic_DNA"/>
</dbReference>
<reference evidence="24 25" key="2">
    <citation type="submission" date="2018-06" db="EMBL/GenBank/DDBJ databases">
        <authorList>
            <consortium name="PulseNet: The National Subtyping Network for Foodborne Disease Surveillance"/>
            <person name="Tarr C.L."/>
            <person name="Trees E."/>
            <person name="Katz L.S."/>
            <person name="Carleton-Romer H.A."/>
            <person name="Stroika S."/>
            <person name="Kucerova Z."/>
            <person name="Roache K.F."/>
            <person name="Sabol A.L."/>
            <person name="Besser J."/>
            <person name="Gerner-Smidt P."/>
        </authorList>
    </citation>
    <scope>NUCLEOTIDE SEQUENCE [LARGE SCALE GENOMIC DNA]</scope>
    <source>
        <strain evidence="2 24">PNUSAL000910</strain>
        <strain evidence="7 25">PNUSAL002180</strain>
        <strain evidence="15 23">PNUSAL004402</strain>
    </source>
</reference>
<evidence type="ECO:0000313" key="2">
    <source>
        <dbReference type="EMBL" id="EAC9040882.1"/>
    </source>
</evidence>
<evidence type="ECO:0000313" key="23">
    <source>
        <dbReference type="Proteomes" id="UP000350032"/>
    </source>
</evidence>
<evidence type="ECO:0000313" key="25">
    <source>
        <dbReference type="Proteomes" id="UP000358545"/>
    </source>
</evidence>
<dbReference type="EMBL" id="AANDQG010000032">
    <property type="protein sequence ID" value="EDN9631005.1"/>
    <property type="molecule type" value="Genomic_DNA"/>
</dbReference>
<gene>
    <name evidence="7" type="ORF">A8L61_10475</name>
    <name evidence="8" type="ORF">A8L61_16690</name>
    <name evidence="3" type="ORF">ART25_13995</name>
    <name evidence="4" type="ORF">ART25_15840</name>
    <name evidence="9" type="ORF">B5K54_02815</name>
    <name evidence="17" type="ORF">BCZ19_11915</name>
    <name evidence="11" type="ORF">D4920_11965</name>
    <name evidence="12" type="ORF">D4920_16165</name>
    <name evidence="10" type="ORF">D4B11_05575</name>
    <name evidence="13" type="ORF">D5N24_11320</name>
    <name evidence="14" type="ORF">D5N24_16410</name>
    <name evidence="15" type="ORF">D7104_12685</name>
    <name evidence="16" type="ORF">D7104_15800</name>
    <name evidence="1" type="ORF">DU018_05145</name>
    <name evidence="5" type="ORF">E1W56_11805</name>
    <name evidence="6" type="ORF">E1W56_16020</name>
    <name evidence="18" type="ORF">GI230_13335</name>
    <name evidence="19" type="ORF">GI230_15580</name>
    <name evidence="20" type="ORF">HQN34_002736</name>
    <name evidence="21" type="ORF">HQN34_003104</name>
    <name evidence="2" type="ORF">KV70_11735</name>
</gene>
<evidence type="ECO:0000313" key="11">
    <source>
        <dbReference type="EMBL" id="EAH2282791.1"/>
    </source>
</evidence>
<evidence type="ECO:0000313" key="33">
    <source>
        <dbReference type="Proteomes" id="UP000843503"/>
    </source>
</evidence>
<dbReference type="Pfam" id="PF20288">
    <property type="entry name" value="MC2"/>
    <property type="match status" value="1"/>
</dbReference>
<dbReference type="Proteomes" id="UP000549379">
    <property type="component" value="Unassembled WGS sequence"/>
</dbReference>
<evidence type="ECO:0000313" key="4">
    <source>
        <dbReference type="EMBL" id="EAE1340379.1"/>
    </source>
</evidence>
<evidence type="ECO:0000313" key="8">
    <source>
        <dbReference type="EMBL" id="EAG0868891.1"/>
    </source>
</evidence>
<dbReference type="EMBL" id="AAAQQZ010000019">
    <property type="protein sequence ID" value="EAE1340379.1"/>
    <property type="molecule type" value="Genomic_DNA"/>
</dbReference>
<dbReference type="EMBL" id="AAAJKI010000009">
    <property type="protein sequence ID" value="EAC6547753.1"/>
    <property type="molecule type" value="Genomic_DNA"/>
</dbReference>
<evidence type="ECO:0000313" key="7">
    <source>
        <dbReference type="EMBL" id="EAG0867699.1"/>
    </source>
</evidence>
<dbReference type="Proteomes" id="UP000843503">
    <property type="component" value="Unassembled WGS sequence"/>
</dbReference>
<dbReference type="Proteomes" id="UP000331186">
    <property type="component" value="Unassembled WGS sequence"/>
</dbReference>
<proteinExistence type="predicted"/>
<dbReference type="EMBL" id="DABJAN010000014">
    <property type="protein sequence ID" value="HAJ9594857.1"/>
    <property type="molecule type" value="Genomic_DNA"/>
</dbReference>
<dbReference type="EMBL" id="AAASLB010000007">
    <property type="protein sequence ID" value="EAE4942721.1"/>
    <property type="molecule type" value="Genomic_DNA"/>
</dbReference>
<dbReference type="EMBL" id="AAASLB010000036">
    <property type="protein sequence ID" value="EAE4943544.1"/>
    <property type="molecule type" value="Genomic_DNA"/>
</dbReference>
<evidence type="ECO:0000313" key="15">
    <source>
        <dbReference type="EMBL" id="EAK8898552.1"/>
    </source>
</evidence>
<evidence type="ECO:0000313" key="30">
    <source>
        <dbReference type="Proteomes" id="UP000533021"/>
    </source>
</evidence>
<dbReference type="Proteomes" id="UP000354255">
    <property type="component" value="Unassembled WGS sequence"/>
</dbReference>
<comment type="caution">
    <text evidence="12">The sequence shown here is derived from an EMBL/GenBank/DDBJ whole genome shotgun (WGS) entry which is preliminary data.</text>
</comment>
<organism evidence="12 30">
    <name type="scientific">Listeria monocytogenes</name>
    <dbReference type="NCBI Taxonomy" id="1639"/>
    <lineage>
        <taxon>Bacteria</taxon>
        <taxon>Bacillati</taxon>
        <taxon>Bacillota</taxon>
        <taxon>Bacilli</taxon>
        <taxon>Bacillales</taxon>
        <taxon>Listeriaceae</taxon>
        <taxon>Listeria</taxon>
    </lineage>
</organism>
<dbReference type="EMBL" id="AALAQH010000007">
    <property type="protein sequence ID" value="ECX6925379.1"/>
    <property type="molecule type" value="Genomic_DNA"/>
</dbReference>
<dbReference type="InterPro" id="IPR046904">
    <property type="entry name" value="ABC-3C_MC2"/>
</dbReference>
<evidence type="ECO:0000313" key="29">
    <source>
        <dbReference type="Proteomes" id="UP000530452"/>
    </source>
</evidence>
<dbReference type="EMBL" id="AABAGT010000068">
    <property type="protein sequence ID" value="EAG0868891.1"/>
    <property type="molecule type" value="Genomic_DNA"/>
</dbReference>
<sequence length="148" mass="17213">MNSLFNTPFEISVRVMLLLSEFKEPVSADRILITDFITTYGRDFEISDYNLNGDNSYRFSEFIARRELVKDAVKNLVLQHVIQPSQSKEGFKYALSEDGLKLIPQFVSVYAEKYLQIADESVKYIQDKSDVELLRQINQRAKEFKGEQ</sequence>
<evidence type="ECO:0000313" key="27">
    <source>
        <dbReference type="Proteomes" id="UP000427828"/>
    </source>
</evidence>
<dbReference type="EMBL" id="AABFVG010000008">
    <property type="protein sequence ID" value="EAH2282791.1"/>
    <property type="molecule type" value="Genomic_DNA"/>
</dbReference>
<evidence type="ECO:0000313" key="32">
    <source>
        <dbReference type="Proteomes" id="UP000549379"/>
    </source>
</evidence>
<dbReference type="EMBL" id="AACJYH010000010">
    <property type="protein sequence ID" value="EAK8898552.1"/>
    <property type="molecule type" value="Genomic_DNA"/>
</dbReference>
<reference evidence="20" key="5">
    <citation type="submission" date="2020-05" db="EMBL/GenBank/DDBJ databases">
        <authorList>
            <consortium name="NCBI Pathogen Detection Project"/>
        </authorList>
    </citation>
    <scope>NUCLEOTIDE SEQUENCE</scope>
    <source>
        <strain evidence="20">2017-325981-023-01</strain>
    </source>
</reference>
<dbReference type="EMBL" id="DABJAN010000006">
    <property type="protein sequence ID" value="HAJ9594505.1"/>
    <property type="molecule type" value="Genomic_DNA"/>
</dbReference>
<reference evidence="20 33" key="1">
    <citation type="journal article" date="2018" name="Genome Biol.">
        <title>SKESA: strategic k-mer extension for scrupulous assemblies.</title>
        <authorList>
            <person name="Souvorov A."/>
            <person name="Agarwala R."/>
            <person name="Lipman D.J."/>
        </authorList>
    </citation>
    <scope>NUCLEOTIDE SEQUENCE [LARGE SCALE GENOMIC DNA]</scope>
    <source>
        <strain evidence="20">2017-325981-023-01</strain>
    </source>
</reference>
<dbReference type="EMBL" id="AABFVG010000048">
    <property type="protein sequence ID" value="EAH2283602.1"/>
    <property type="molecule type" value="Genomic_DNA"/>
</dbReference>
<dbReference type="Proteomes" id="UP000379076">
    <property type="component" value="Unassembled WGS sequence"/>
</dbReference>
<dbReference type="Proteomes" id="UP000350032">
    <property type="component" value="Unassembled WGS sequence"/>
</dbReference>
<dbReference type="Proteomes" id="UP000358545">
    <property type="component" value="Unassembled WGS sequence"/>
</dbReference>
<evidence type="ECO:0000313" key="24">
    <source>
        <dbReference type="Proteomes" id="UP000354255"/>
    </source>
</evidence>
<dbReference type="EMBL" id="AANDQG010000007">
    <property type="protein sequence ID" value="EDN9630585.1"/>
    <property type="molecule type" value="Genomic_DNA"/>
</dbReference>
<evidence type="ECO:0000313" key="14">
    <source>
        <dbReference type="EMBL" id="EAH3295966.1"/>
    </source>
</evidence>
<evidence type="ECO:0000313" key="5">
    <source>
        <dbReference type="EMBL" id="EAE4942721.1"/>
    </source>
</evidence>
<evidence type="ECO:0000313" key="6">
    <source>
        <dbReference type="EMBL" id="EAE4943544.1"/>
    </source>
</evidence>
<accession>A0A5L5NKL4</accession>
<evidence type="ECO:0000313" key="19">
    <source>
        <dbReference type="EMBL" id="EDN9631005.1"/>
    </source>
</evidence>
<protein>
    <submittedName>
        <fullName evidence="12">Uncharacterized protein</fullName>
    </submittedName>
</protein>
<evidence type="ECO:0000313" key="16">
    <source>
        <dbReference type="EMBL" id="EAK8899147.1"/>
    </source>
</evidence>
<reference evidence="29 30" key="4">
    <citation type="submission" date="2019-04" db="EMBL/GenBank/DDBJ databases">
        <authorList>
            <person name="Ashton P.M."/>
            <person name="Dallman T."/>
            <person name="Nair S."/>
            <person name="De Pinna E."/>
            <person name="Peters T."/>
            <person name="Grant K."/>
        </authorList>
    </citation>
    <scope>NUCLEOTIDE SEQUENCE [LARGE SCALE GENOMIC DNA]</scope>
    <source>
        <strain evidence="12 30">282333</strain>
        <strain evidence="13 29">282352</strain>
        <strain evidence="10 31">289003</strain>
        <strain evidence="18 28">833351</strain>
        <strain evidence="5">RL15000286</strain>
    </source>
</reference>
<evidence type="ECO:0000313" key="20">
    <source>
        <dbReference type="EMBL" id="HAJ9594505.1"/>
    </source>
</evidence>
<evidence type="ECO:0000313" key="26">
    <source>
        <dbReference type="Proteomes" id="UP000379076"/>
    </source>
</evidence>
<reference evidence="26 27" key="3">
    <citation type="submission" date="2018-06" db="EMBL/GenBank/DDBJ databases">
        <authorList>
            <consortium name="GenomeTrakr: Next Generation Sequencing Network for Food Pathogen Tracability"/>
        </authorList>
    </citation>
    <scope>NUCLEOTIDE SEQUENCE [LARGE SCALE GENOMIC DNA]</scope>
    <source>
        <strain evidence="9 32">10B02965A-1</strain>
        <strain evidence="3 26">FDA00006494</strain>
        <strain evidence="1 22">FDA00013332</strain>
        <strain evidence="17 27">FLAG-51482A</strain>
    </source>
</reference>
<evidence type="ECO:0000313" key="3">
    <source>
        <dbReference type="EMBL" id="EAE1340027.1"/>
    </source>
</evidence>
<dbReference type="EMBL" id="AACJYH010000031">
    <property type="protein sequence ID" value="EAK8899147.1"/>
    <property type="molecule type" value="Genomic_DNA"/>
</dbReference>
<dbReference type="Proteomes" id="UP000533021">
    <property type="component" value="Unassembled WGS sequence"/>
</dbReference>
<dbReference type="EMBL" id="AABBHO010000006">
    <property type="protein sequence ID" value="EAG2996222.1"/>
    <property type="molecule type" value="Genomic_DNA"/>
</dbReference>
<evidence type="ECO:0000313" key="21">
    <source>
        <dbReference type="EMBL" id="HAJ9594857.1"/>
    </source>
</evidence>
<evidence type="ECO:0000313" key="17">
    <source>
        <dbReference type="EMBL" id="ECX6925379.1"/>
    </source>
</evidence>
<dbReference type="AlphaFoldDB" id="A0A5L5NKL4"/>
<evidence type="ECO:0000313" key="13">
    <source>
        <dbReference type="EMBL" id="EAH3294990.1"/>
    </source>
</evidence>
<evidence type="ECO:0000313" key="28">
    <source>
        <dbReference type="Proteomes" id="UP000458487"/>
    </source>
</evidence>
<evidence type="ECO:0000313" key="10">
    <source>
        <dbReference type="EMBL" id="EAG9519232.1"/>
    </source>
</evidence>
<evidence type="ECO:0000313" key="22">
    <source>
        <dbReference type="Proteomes" id="UP000331186"/>
    </source>
</evidence>
<dbReference type="Proteomes" id="UP000427828">
    <property type="component" value="Unassembled WGS sequence"/>
</dbReference>
<dbReference type="Proteomes" id="UP000546397">
    <property type="component" value="Unassembled WGS sequence"/>
</dbReference>
<dbReference type="EMBL" id="AABEMN010000006">
    <property type="protein sequence ID" value="EAG9519232.1"/>
    <property type="molecule type" value="Genomic_DNA"/>
</dbReference>
<dbReference type="Proteomes" id="UP000458487">
    <property type="component" value="Unassembled WGS sequence"/>
</dbReference>
<dbReference type="EMBL" id="AABAGT010000015">
    <property type="protein sequence ID" value="EAG0867699.1"/>
    <property type="molecule type" value="Genomic_DNA"/>
</dbReference>
<evidence type="ECO:0000313" key="31">
    <source>
        <dbReference type="Proteomes" id="UP000546397"/>
    </source>
</evidence>
<dbReference type="EMBL" id="AABGHY010000008">
    <property type="protein sequence ID" value="EAH3294990.1"/>
    <property type="molecule type" value="Genomic_DNA"/>
</dbReference>
<name>A0A5L5NKL4_LISMN</name>